<name>A0ABV9Q4L1_9BACL</name>
<protein>
    <recommendedName>
        <fullName evidence="3">DUF2642 domain-containing protein</fullName>
    </recommendedName>
</protein>
<evidence type="ECO:0000313" key="2">
    <source>
        <dbReference type="Proteomes" id="UP001596002"/>
    </source>
</evidence>
<keyword evidence="2" id="KW-1185">Reference proteome</keyword>
<reference evidence="2" key="1">
    <citation type="journal article" date="2019" name="Int. J. Syst. Evol. Microbiol.">
        <title>The Global Catalogue of Microorganisms (GCM) 10K type strain sequencing project: providing services to taxonomists for standard genome sequencing and annotation.</title>
        <authorList>
            <consortium name="The Broad Institute Genomics Platform"/>
            <consortium name="The Broad Institute Genome Sequencing Center for Infectious Disease"/>
            <person name="Wu L."/>
            <person name="Ma J."/>
        </authorList>
    </citation>
    <scope>NUCLEOTIDE SEQUENCE [LARGE SCALE GENOMIC DNA]</scope>
    <source>
        <strain evidence="2">WYCCWR 12678</strain>
    </source>
</reference>
<sequence length="70" mass="8444">MLIKDEVERWIKTNRLVRLEILKGRGVRQMILGRIIRYDEPENTLLIYHEDEKNVRNLRLNQIETIQAAD</sequence>
<dbReference type="Proteomes" id="UP001596002">
    <property type="component" value="Unassembled WGS sequence"/>
</dbReference>
<evidence type="ECO:0000313" key="1">
    <source>
        <dbReference type="EMBL" id="MFC4769436.1"/>
    </source>
</evidence>
<proteinExistence type="predicted"/>
<accession>A0ABV9Q4L1</accession>
<dbReference type="RefSeq" id="WP_380027948.1">
    <property type="nucleotide sequence ID" value="NZ_JBHSHC010000130.1"/>
</dbReference>
<organism evidence="1 2">
    <name type="scientific">Effusibacillus consociatus</name>
    <dbReference type="NCBI Taxonomy" id="1117041"/>
    <lineage>
        <taxon>Bacteria</taxon>
        <taxon>Bacillati</taxon>
        <taxon>Bacillota</taxon>
        <taxon>Bacilli</taxon>
        <taxon>Bacillales</taxon>
        <taxon>Alicyclobacillaceae</taxon>
        <taxon>Effusibacillus</taxon>
    </lineage>
</organism>
<evidence type="ECO:0008006" key="3">
    <source>
        <dbReference type="Google" id="ProtNLM"/>
    </source>
</evidence>
<gene>
    <name evidence="1" type="ORF">ACFO8Q_19070</name>
</gene>
<comment type="caution">
    <text evidence="1">The sequence shown here is derived from an EMBL/GenBank/DDBJ whole genome shotgun (WGS) entry which is preliminary data.</text>
</comment>
<dbReference type="EMBL" id="JBHSHC010000130">
    <property type="protein sequence ID" value="MFC4769436.1"/>
    <property type="molecule type" value="Genomic_DNA"/>
</dbReference>